<evidence type="ECO:0000313" key="8">
    <source>
        <dbReference type="EMBL" id="RGT57896.1"/>
    </source>
</evidence>
<evidence type="ECO:0000313" key="9">
    <source>
        <dbReference type="Proteomes" id="UP000284731"/>
    </source>
</evidence>
<dbReference type="RefSeq" id="WP_006525844.1">
    <property type="nucleotide sequence ID" value="NZ_AP028934.1"/>
</dbReference>
<dbReference type="AlphaFoldDB" id="A0A412PI84"/>
<sequence>MVRKIKRLRKSAIILLILVIIATIGWLVYRAFGPMVQEVWQILQSGNQSELAEYIQGQGHYGAYIALFMISVLQVVSVILPGVIIQFAGAFLFGWWRAFLLCWLGFTAGNVLVFAILRGVGKSIRIAMNNTTLKENWLMKKINEEKPIFVVAVSCMLPGIPNGIIPYVAAHAKISLKDFSLAILCSSWIQILLSCISGHFLAEGNYIVSALAVAIQVISVVVILFNKDKILEKL</sequence>
<evidence type="ECO:0000256" key="1">
    <source>
        <dbReference type="ARBA" id="ARBA00004651"/>
    </source>
</evidence>
<dbReference type="Proteomes" id="UP000284731">
    <property type="component" value="Unassembled WGS sequence"/>
</dbReference>
<evidence type="ECO:0000256" key="6">
    <source>
        <dbReference type="RuleBase" id="RU366058"/>
    </source>
</evidence>
<name>A0A412PI84_9FIRM</name>
<evidence type="ECO:0000259" key="7">
    <source>
        <dbReference type="Pfam" id="PF09335"/>
    </source>
</evidence>
<evidence type="ECO:0000256" key="4">
    <source>
        <dbReference type="ARBA" id="ARBA00022989"/>
    </source>
</evidence>
<dbReference type="GO" id="GO:0005886">
    <property type="term" value="C:plasma membrane"/>
    <property type="evidence" value="ECO:0007669"/>
    <property type="project" value="UniProtKB-SubCell"/>
</dbReference>
<comment type="subcellular location">
    <subcellularLocation>
        <location evidence="1 6">Cell membrane</location>
        <topology evidence="1 6">Multi-pass membrane protein</topology>
    </subcellularLocation>
</comment>
<feature type="transmembrane region" description="Helical" evidence="6">
    <location>
        <begin position="100"/>
        <end position="120"/>
    </location>
</feature>
<dbReference type="PANTHER" id="PTHR12677:SF59">
    <property type="entry name" value="GOLGI APPARATUS MEMBRANE PROTEIN TVP38-RELATED"/>
    <property type="match status" value="1"/>
</dbReference>
<dbReference type="Pfam" id="PF09335">
    <property type="entry name" value="VTT_dom"/>
    <property type="match status" value="1"/>
</dbReference>
<feature type="transmembrane region" description="Helical" evidence="6">
    <location>
        <begin position="206"/>
        <end position="225"/>
    </location>
</feature>
<dbReference type="PANTHER" id="PTHR12677">
    <property type="entry name" value="GOLGI APPARATUS MEMBRANE PROTEIN TVP38-RELATED"/>
    <property type="match status" value="1"/>
</dbReference>
<keyword evidence="4 6" id="KW-1133">Transmembrane helix</keyword>
<dbReference type="InterPro" id="IPR032816">
    <property type="entry name" value="VTT_dom"/>
</dbReference>
<dbReference type="InterPro" id="IPR015414">
    <property type="entry name" value="TMEM64"/>
</dbReference>
<evidence type="ECO:0000256" key="5">
    <source>
        <dbReference type="ARBA" id="ARBA00023136"/>
    </source>
</evidence>
<feature type="transmembrane region" description="Helical" evidence="6">
    <location>
        <begin position="61"/>
        <end position="93"/>
    </location>
</feature>
<comment type="similarity">
    <text evidence="6">Belongs to the TVP38/TMEM64 family.</text>
</comment>
<organism evidence="8 9">
    <name type="scientific">Solobacterium moorei</name>
    <dbReference type="NCBI Taxonomy" id="102148"/>
    <lineage>
        <taxon>Bacteria</taxon>
        <taxon>Bacillati</taxon>
        <taxon>Bacillota</taxon>
        <taxon>Erysipelotrichia</taxon>
        <taxon>Erysipelotrichales</taxon>
        <taxon>Erysipelotrichaceae</taxon>
        <taxon>Solobacterium</taxon>
    </lineage>
</organism>
<feature type="transmembrane region" description="Helical" evidence="6">
    <location>
        <begin position="148"/>
        <end position="169"/>
    </location>
</feature>
<dbReference type="EMBL" id="QRWX01000001">
    <property type="protein sequence ID" value="RGT57896.1"/>
    <property type="molecule type" value="Genomic_DNA"/>
</dbReference>
<accession>A0A412PI84</accession>
<comment type="caution">
    <text evidence="8">The sequence shown here is derived from an EMBL/GenBank/DDBJ whole genome shotgun (WGS) entry which is preliminary data.</text>
</comment>
<evidence type="ECO:0000256" key="2">
    <source>
        <dbReference type="ARBA" id="ARBA00022475"/>
    </source>
</evidence>
<proteinExistence type="inferred from homology"/>
<keyword evidence="3 6" id="KW-0812">Transmembrane</keyword>
<protein>
    <recommendedName>
        <fullName evidence="6">TVP38/TMEM64 family membrane protein</fullName>
    </recommendedName>
</protein>
<feature type="transmembrane region" description="Helical" evidence="6">
    <location>
        <begin position="12"/>
        <end position="32"/>
    </location>
</feature>
<dbReference type="GeneID" id="89621040"/>
<keyword evidence="5 6" id="KW-0472">Membrane</keyword>
<keyword evidence="2 6" id="KW-1003">Cell membrane</keyword>
<feature type="transmembrane region" description="Helical" evidence="6">
    <location>
        <begin position="181"/>
        <end position="200"/>
    </location>
</feature>
<feature type="domain" description="VTT" evidence="7">
    <location>
        <begin position="80"/>
        <end position="199"/>
    </location>
</feature>
<gene>
    <name evidence="8" type="ORF">DWX20_02270</name>
</gene>
<reference evidence="8 9" key="1">
    <citation type="submission" date="2018-08" db="EMBL/GenBank/DDBJ databases">
        <title>A genome reference for cultivated species of the human gut microbiota.</title>
        <authorList>
            <person name="Zou Y."/>
            <person name="Xue W."/>
            <person name="Luo G."/>
        </authorList>
    </citation>
    <scope>NUCLEOTIDE SEQUENCE [LARGE SCALE GENOMIC DNA]</scope>
    <source>
        <strain evidence="8 9">AF18-46</strain>
    </source>
</reference>
<evidence type="ECO:0000256" key="3">
    <source>
        <dbReference type="ARBA" id="ARBA00022692"/>
    </source>
</evidence>